<evidence type="ECO:0000313" key="2">
    <source>
        <dbReference type="Proteomes" id="UP001059596"/>
    </source>
</evidence>
<evidence type="ECO:0000313" key="1">
    <source>
        <dbReference type="EMBL" id="KAI8045449.1"/>
    </source>
</evidence>
<comment type="caution">
    <text evidence="1">The sequence shown here is derived from an EMBL/GenBank/DDBJ whole genome shotgun (WGS) entry which is preliminary data.</text>
</comment>
<organism evidence="1 2">
    <name type="scientific">Drosophila gunungcola</name>
    <name type="common">fruit fly</name>
    <dbReference type="NCBI Taxonomy" id="103775"/>
    <lineage>
        <taxon>Eukaryota</taxon>
        <taxon>Metazoa</taxon>
        <taxon>Ecdysozoa</taxon>
        <taxon>Arthropoda</taxon>
        <taxon>Hexapoda</taxon>
        <taxon>Insecta</taxon>
        <taxon>Pterygota</taxon>
        <taxon>Neoptera</taxon>
        <taxon>Endopterygota</taxon>
        <taxon>Diptera</taxon>
        <taxon>Brachycera</taxon>
        <taxon>Muscomorpha</taxon>
        <taxon>Ephydroidea</taxon>
        <taxon>Drosophilidae</taxon>
        <taxon>Drosophila</taxon>
        <taxon>Sophophora</taxon>
    </lineage>
</organism>
<dbReference type="AlphaFoldDB" id="A0A9P9YZB9"/>
<sequence>LHVTYAQYIRHTPHLTQAARSTKALRLAANKAMESYYCFLLAKNRRKFKTIATPWPLKILVKVIQNQIVGSAHGGFRQSKTAP</sequence>
<reference evidence="1" key="1">
    <citation type="journal article" date="2023" name="Genome Biol. Evol.">
        <title>Long-read-based Genome Assembly of Drosophila gunungcola Reveals Fewer Chemosensory Genes in Flower-breeding Species.</title>
        <authorList>
            <person name="Negi A."/>
            <person name="Liao B.Y."/>
            <person name="Yeh S.D."/>
        </authorList>
    </citation>
    <scope>NUCLEOTIDE SEQUENCE</scope>
    <source>
        <strain evidence="1">Sukarami</strain>
    </source>
</reference>
<name>A0A9P9YZB9_9MUSC</name>
<dbReference type="Proteomes" id="UP001059596">
    <property type="component" value="Chromosome 3R"/>
</dbReference>
<dbReference type="EMBL" id="JAMKOV010000001">
    <property type="protein sequence ID" value="KAI8045449.1"/>
    <property type="molecule type" value="Genomic_DNA"/>
</dbReference>
<feature type="non-terminal residue" evidence="1">
    <location>
        <position position="1"/>
    </location>
</feature>
<accession>A0A9P9YZB9</accession>
<proteinExistence type="predicted"/>
<gene>
    <name evidence="1" type="ORF">M5D96_001630</name>
</gene>
<protein>
    <submittedName>
        <fullName evidence="1">Uncharacterized protein</fullName>
    </submittedName>
</protein>
<keyword evidence="2" id="KW-1185">Reference proteome</keyword>